<organism evidence="2">
    <name type="scientific">Setaria italica</name>
    <name type="common">Foxtail millet</name>
    <name type="synonym">Panicum italicum</name>
    <dbReference type="NCBI Taxonomy" id="4555"/>
    <lineage>
        <taxon>Eukaryota</taxon>
        <taxon>Viridiplantae</taxon>
        <taxon>Streptophyta</taxon>
        <taxon>Embryophyta</taxon>
        <taxon>Tracheophyta</taxon>
        <taxon>Spermatophyta</taxon>
        <taxon>Magnoliopsida</taxon>
        <taxon>Liliopsida</taxon>
        <taxon>Poales</taxon>
        <taxon>Poaceae</taxon>
        <taxon>PACMAD clade</taxon>
        <taxon>Panicoideae</taxon>
        <taxon>Panicodae</taxon>
        <taxon>Paniceae</taxon>
        <taxon>Cenchrinae</taxon>
        <taxon>Setaria</taxon>
    </lineage>
</organism>
<sequence>MDDVALTGHLLSYPSLSHFIEHLMSTASSMGVPPLLLDALILIPPLPPCHVNRRRAHACSDLSHMPVRSGAQVTERGRVRAAAMGGVNSSQASGGDASTGDRSSEHTCGELTTAVRG</sequence>
<proteinExistence type="predicted"/>
<reference evidence="2" key="1">
    <citation type="journal article" date="2012" name="Nat. Biotechnol.">
        <title>Reference genome sequence of the model plant Setaria.</title>
        <authorList>
            <person name="Bennetzen J.L."/>
            <person name="Schmutz J."/>
            <person name="Wang H."/>
            <person name="Percifield R."/>
            <person name="Hawkins J."/>
            <person name="Pontaroli A.C."/>
            <person name="Estep M."/>
            <person name="Feng L."/>
            <person name="Vaughn J.N."/>
            <person name="Grimwood J."/>
            <person name="Jenkins J."/>
            <person name="Barry K."/>
            <person name="Lindquist E."/>
            <person name="Hellsten U."/>
            <person name="Deshpande S."/>
            <person name="Wang X."/>
            <person name="Wu X."/>
            <person name="Mitros T."/>
            <person name="Triplett J."/>
            <person name="Yang X."/>
            <person name="Ye C.Y."/>
            <person name="Mauro-Herrera M."/>
            <person name="Wang L."/>
            <person name="Li P."/>
            <person name="Sharma M."/>
            <person name="Sharma R."/>
            <person name="Ronald P.C."/>
            <person name="Panaud O."/>
            <person name="Kellogg E.A."/>
            <person name="Brutnell T.P."/>
            <person name="Doust A.N."/>
            <person name="Tuskan G.A."/>
            <person name="Rokhsar D."/>
            <person name="Devos K.M."/>
        </authorList>
    </citation>
    <scope>NUCLEOTIDE SEQUENCE [LARGE SCALE GENOMIC DNA]</scope>
    <source>
        <strain evidence="2">Yugu1</strain>
    </source>
</reference>
<evidence type="ECO:0000313" key="2">
    <source>
        <dbReference type="EMBL" id="RCV43890.1"/>
    </source>
</evidence>
<reference evidence="2" key="2">
    <citation type="submission" date="2015-07" db="EMBL/GenBank/DDBJ databases">
        <authorList>
            <person name="Noorani M."/>
        </authorList>
    </citation>
    <scope>NUCLEOTIDE SEQUENCE</scope>
    <source>
        <strain evidence="2">Yugu1</strain>
    </source>
</reference>
<name>A0A368SQ56_SETIT</name>
<evidence type="ECO:0000256" key="1">
    <source>
        <dbReference type="SAM" id="MobiDB-lite"/>
    </source>
</evidence>
<accession>A0A368SQ56</accession>
<protein>
    <submittedName>
        <fullName evidence="2">Uncharacterized protein</fullName>
    </submittedName>
</protein>
<dbReference type="AlphaFoldDB" id="A0A368SQ56"/>
<dbReference type="EMBL" id="CM003536">
    <property type="protein sequence ID" value="RCV43890.1"/>
    <property type="molecule type" value="Genomic_DNA"/>
</dbReference>
<feature type="region of interest" description="Disordered" evidence="1">
    <location>
        <begin position="83"/>
        <end position="117"/>
    </location>
</feature>
<gene>
    <name evidence="2" type="ORF">SETIT_9G330500v2</name>
</gene>